<evidence type="ECO:0000259" key="1">
    <source>
        <dbReference type="PROSITE" id="PS51707"/>
    </source>
</evidence>
<dbReference type="EMBL" id="BDIP01005026">
    <property type="protein sequence ID" value="GCA63785.1"/>
    <property type="molecule type" value="Genomic_DNA"/>
</dbReference>
<dbReference type="Proteomes" id="UP000265618">
    <property type="component" value="Unassembled WGS sequence"/>
</dbReference>
<dbReference type="InterPro" id="IPR033469">
    <property type="entry name" value="CYTH-like_dom_sf"/>
</dbReference>
<dbReference type="PROSITE" id="PS51707">
    <property type="entry name" value="CYTH"/>
    <property type="match status" value="1"/>
</dbReference>
<reference evidence="2 3" key="1">
    <citation type="journal article" date="2018" name="PLoS ONE">
        <title>The draft genome of Kipferlia bialata reveals reductive genome evolution in fornicate parasites.</title>
        <authorList>
            <person name="Tanifuji G."/>
            <person name="Takabayashi S."/>
            <person name="Kume K."/>
            <person name="Takagi M."/>
            <person name="Nakayama T."/>
            <person name="Kamikawa R."/>
            <person name="Inagaki Y."/>
            <person name="Hashimoto T."/>
        </authorList>
    </citation>
    <scope>NUCLEOTIDE SEQUENCE [LARGE SCALE GENOMIC DNA]</scope>
    <source>
        <strain evidence="2">NY0173</strain>
    </source>
</reference>
<dbReference type="InterPro" id="IPR023577">
    <property type="entry name" value="CYTH_domain"/>
</dbReference>
<dbReference type="Gene3D" id="2.40.320.10">
    <property type="entry name" value="Hypothetical Protein Pfu-838710-001"/>
    <property type="match status" value="1"/>
</dbReference>
<keyword evidence="3" id="KW-1185">Reference proteome</keyword>
<sequence>MSEALIEIEYKLPIGDVAAVERLFREVCGGTCECVQDQCDTYFECEGKDFAKSDEAL</sequence>
<gene>
    <name evidence="2" type="ORF">KIPB_011884</name>
</gene>
<evidence type="ECO:0000313" key="3">
    <source>
        <dbReference type="Proteomes" id="UP000265618"/>
    </source>
</evidence>
<dbReference type="Pfam" id="PF01928">
    <property type="entry name" value="CYTH"/>
    <property type="match status" value="1"/>
</dbReference>
<dbReference type="SUPFAM" id="SSF55154">
    <property type="entry name" value="CYTH-like phosphatases"/>
    <property type="match status" value="1"/>
</dbReference>
<dbReference type="GO" id="GO:0016462">
    <property type="term" value="F:pyrophosphatase activity"/>
    <property type="evidence" value="ECO:0007669"/>
    <property type="project" value="UniProtKB-ARBA"/>
</dbReference>
<comment type="caution">
    <text evidence="2">The sequence shown here is derived from an EMBL/GenBank/DDBJ whole genome shotgun (WGS) entry which is preliminary data.</text>
</comment>
<feature type="non-terminal residue" evidence="2">
    <location>
        <position position="57"/>
    </location>
</feature>
<evidence type="ECO:0000313" key="2">
    <source>
        <dbReference type="EMBL" id="GCA63785.1"/>
    </source>
</evidence>
<accession>A0A391NQW9</accession>
<name>A0A391NQW9_9EUKA</name>
<dbReference type="AlphaFoldDB" id="A0A391NQW9"/>
<organism evidence="2 3">
    <name type="scientific">Kipferlia bialata</name>
    <dbReference type="NCBI Taxonomy" id="797122"/>
    <lineage>
        <taxon>Eukaryota</taxon>
        <taxon>Metamonada</taxon>
        <taxon>Carpediemonas-like organisms</taxon>
        <taxon>Kipferlia</taxon>
    </lineage>
</organism>
<feature type="domain" description="CYTH" evidence="1">
    <location>
        <begin position="5"/>
        <end position="57"/>
    </location>
</feature>
<protein>
    <recommendedName>
        <fullName evidence="1">CYTH domain-containing protein</fullName>
    </recommendedName>
</protein>
<proteinExistence type="predicted"/>